<organism evidence="1 2">
    <name type="scientific">Smallanthus sonchifolius</name>
    <dbReference type="NCBI Taxonomy" id="185202"/>
    <lineage>
        <taxon>Eukaryota</taxon>
        <taxon>Viridiplantae</taxon>
        <taxon>Streptophyta</taxon>
        <taxon>Embryophyta</taxon>
        <taxon>Tracheophyta</taxon>
        <taxon>Spermatophyta</taxon>
        <taxon>Magnoliopsida</taxon>
        <taxon>eudicotyledons</taxon>
        <taxon>Gunneridae</taxon>
        <taxon>Pentapetalae</taxon>
        <taxon>asterids</taxon>
        <taxon>campanulids</taxon>
        <taxon>Asterales</taxon>
        <taxon>Asteraceae</taxon>
        <taxon>Asteroideae</taxon>
        <taxon>Heliantheae alliance</taxon>
        <taxon>Millerieae</taxon>
        <taxon>Smallanthus</taxon>
    </lineage>
</organism>
<dbReference type="Proteomes" id="UP001056120">
    <property type="component" value="Linkage Group LG24"/>
</dbReference>
<gene>
    <name evidence="1" type="ORF">L1987_71643</name>
</gene>
<dbReference type="EMBL" id="CM042041">
    <property type="protein sequence ID" value="KAI3713072.1"/>
    <property type="molecule type" value="Genomic_DNA"/>
</dbReference>
<comment type="caution">
    <text evidence="1">The sequence shown here is derived from an EMBL/GenBank/DDBJ whole genome shotgun (WGS) entry which is preliminary data.</text>
</comment>
<evidence type="ECO:0000313" key="2">
    <source>
        <dbReference type="Proteomes" id="UP001056120"/>
    </source>
</evidence>
<reference evidence="2" key="1">
    <citation type="journal article" date="2022" name="Mol. Ecol. Resour.">
        <title>The genomes of chicory, endive, great burdock and yacon provide insights into Asteraceae palaeo-polyploidization history and plant inulin production.</title>
        <authorList>
            <person name="Fan W."/>
            <person name="Wang S."/>
            <person name="Wang H."/>
            <person name="Wang A."/>
            <person name="Jiang F."/>
            <person name="Liu H."/>
            <person name="Zhao H."/>
            <person name="Xu D."/>
            <person name="Zhang Y."/>
        </authorList>
    </citation>
    <scope>NUCLEOTIDE SEQUENCE [LARGE SCALE GENOMIC DNA]</scope>
    <source>
        <strain evidence="2">cv. Yunnan</strain>
    </source>
</reference>
<evidence type="ECO:0000313" key="1">
    <source>
        <dbReference type="EMBL" id="KAI3713072.1"/>
    </source>
</evidence>
<name>A0ACB9ASE6_9ASTR</name>
<accession>A0ACB9ASE6</accession>
<protein>
    <submittedName>
        <fullName evidence="1">Uncharacterized protein</fullName>
    </submittedName>
</protein>
<proteinExistence type="predicted"/>
<keyword evidence="2" id="KW-1185">Reference proteome</keyword>
<sequence length="185" mass="21794">MRSRRKPRNFFRFITSDNISSLNIPKKFTKQHRKQILLNDVLLIVSDDKVWPLGWMISGDGKLRLQKGWPEFHEHYCLKFGHLLYFTHMGKSIFLYAPVRFCRRYLVGYRKVGSCVLRMSNGGRWGPVNCRVFETYARLCGESWTKFSDENRLCVGDVCVFELVNDVEKVMNVTISRACRKDSRK</sequence>
<reference evidence="1 2" key="2">
    <citation type="journal article" date="2022" name="Mol. Ecol. Resour.">
        <title>The genomes of chicory, endive, great burdock and yacon provide insights into Asteraceae paleo-polyploidization history and plant inulin production.</title>
        <authorList>
            <person name="Fan W."/>
            <person name="Wang S."/>
            <person name="Wang H."/>
            <person name="Wang A."/>
            <person name="Jiang F."/>
            <person name="Liu H."/>
            <person name="Zhao H."/>
            <person name="Xu D."/>
            <person name="Zhang Y."/>
        </authorList>
    </citation>
    <scope>NUCLEOTIDE SEQUENCE [LARGE SCALE GENOMIC DNA]</scope>
    <source>
        <strain evidence="2">cv. Yunnan</strain>
        <tissue evidence="1">Leaves</tissue>
    </source>
</reference>